<evidence type="ECO:0000313" key="5">
    <source>
        <dbReference type="EMBL" id="MPM12084.1"/>
    </source>
</evidence>
<evidence type="ECO:0000256" key="2">
    <source>
        <dbReference type="ARBA" id="ARBA00023125"/>
    </source>
</evidence>
<evidence type="ECO:0000259" key="3">
    <source>
        <dbReference type="PROSITE" id="PS50043"/>
    </source>
</evidence>
<dbReference type="CDD" id="cd06170">
    <property type="entry name" value="LuxR_C_like"/>
    <property type="match status" value="1"/>
</dbReference>
<dbReference type="SUPFAM" id="SSF52172">
    <property type="entry name" value="CheY-like"/>
    <property type="match status" value="1"/>
</dbReference>
<dbReference type="PROSITE" id="PS50110">
    <property type="entry name" value="RESPONSE_REGULATORY"/>
    <property type="match status" value="1"/>
</dbReference>
<protein>
    <submittedName>
        <fullName evidence="5">Response regulator protein VraR</fullName>
    </submittedName>
</protein>
<dbReference type="PANTHER" id="PTHR43214:SF40">
    <property type="entry name" value="TRANSCRIPTIONAL REGULATORY PROTEIN LNRK"/>
    <property type="match status" value="1"/>
</dbReference>
<reference evidence="5" key="1">
    <citation type="submission" date="2019-08" db="EMBL/GenBank/DDBJ databases">
        <authorList>
            <person name="Kucharzyk K."/>
            <person name="Murdoch R.W."/>
            <person name="Higgins S."/>
            <person name="Loffler F."/>
        </authorList>
    </citation>
    <scope>NUCLEOTIDE SEQUENCE</scope>
</reference>
<dbReference type="InterPro" id="IPR000792">
    <property type="entry name" value="Tscrpt_reg_LuxR_C"/>
</dbReference>
<evidence type="ECO:0000256" key="1">
    <source>
        <dbReference type="ARBA" id="ARBA00022553"/>
    </source>
</evidence>
<dbReference type="EMBL" id="VSSQ01001919">
    <property type="protein sequence ID" value="MPM12084.1"/>
    <property type="molecule type" value="Genomic_DNA"/>
</dbReference>
<dbReference type="GO" id="GO:0003677">
    <property type="term" value="F:DNA binding"/>
    <property type="evidence" value="ECO:0007669"/>
    <property type="project" value="UniProtKB-KW"/>
</dbReference>
<dbReference type="SMART" id="SM00421">
    <property type="entry name" value="HTH_LUXR"/>
    <property type="match status" value="1"/>
</dbReference>
<dbReference type="Pfam" id="PF00072">
    <property type="entry name" value="Response_reg"/>
    <property type="match status" value="1"/>
</dbReference>
<dbReference type="PANTHER" id="PTHR43214">
    <property type="entry name" value="TWO-COMPONENT RESPONSE REGULATOR"/>
    <property type="match status" value="1"/>
</dbReference>
<accession>A0A644XD16</accession>
<dbReference type="PRINTS" id="PR00038">
    <property type="entry name" value="HTHLUXR"/>
</dbReference>
<gene>
    <name evidence="5" type="primary">vraR_4</name>
    <name evidence="5" type="ORF">SDC9_58435</name>
</gene>
<dbReference type="AlphaFoldDB" id="A0A644XD16"/>
<proteinExistence type="predicted"/>
<dbReference type="InterPro" id="IPR058245">
    <property type="entry name" value="NreC/VraR/RcsB-like_REC"/>
</dbReference>
<dbReference type="InterPro" id="IPR001789">
    <property type="entry name" value="Sig_transdc_resp-reg_receiver"/>
</dbReference>
<dbReference type="InterPro" id="IPR039420">
    <property type="entry name" value="WalR-like"/>
</dbReference>
<dbReference type="CDD" id="cd17535">
    <property type="entry name" value="REC_NarL-like"/>
    <property type="match status" value="1"/>
</dbReference>
<dbReference type="SUPFAM" id="SSF46894">
    <property type="entry name" value="C-terminal effector domain of the bipartite response regulators"/>
    <property type="match status" value="1"/>
</dbReference>
<dbReference type="InterPro" id="IPR016032">
    <property type="entry name" value="Sig_transdc_resp-reg_C-effctor"/>
</dbReference>
<evidence type="ECO:0000259" key="4">
    <source>
        <dbReference type="PROSITE" id="PS50110"/>
    </source>
</evidence>
<dbReference type="Gene3D" id="3.40.50.2300">
    <property type="match status" value="1"/>
</dbReference>
<dbReference type="GO" id="GO:0006355">
    <property type="term" value="P:regulation of DNA-templated transcription"/>
    <property type="evidence" value="ECO:0007669"/>
    <property type="project" value="InterPro"/>
</dbReference>
<dbReference type="InterPro" id="IPR011006">
    <property type="entry name" value="CheY-like_superfamily"/>
</dbReference>
<sequence length="203" mass="22910">MRLLLVDDDALVLESLEILLSEDPSLHVAGKALHGAEALSFLQHHPVDMVLMDIQMPVMDGIEAAQRIRAEFPHIKILMLTTFADYRTLHRCLESGASGFLLKSDSTEKQILTIKAVHQGLPVISEQALKSFSEEQVFSDLTQREQEVLMQLAQGLSNKEIAIRLCMSEGTVRNMISVMLDKLDLRDRTQLAIAYWQRKSRGR</sequence>
<feature type="domain" description="HTH luxR-type" evidence="3">
    <location>
        <begin position="134"/>
        <end position="199"/>
    </location>
</feature>
<dbReference type="PROSITE" id="PS50043">
    <property type="entry name" value="HTH_LUXR_2"/>
    <property type="match status" value="1"/>
</dbReference>
<dbReference type="GO" id="GO:0000160">
    <property type="term" value="P:phosphorelay signal transduction system"/>
    <property type="evidence" value="ECO:0007669"/>
    <property type="project" value="InterPro"/>
</dbReference>
<name>A0A644XD16_9ZZZZ</name>
<keyword evidence="1" id="KW-0597">Phosphoprotein</keyword>
<comment type="caution">
    <text evidence="5">The sequence shown here is derived from an EMBL/GenBank/DDBJ whole genome shotgun (WGS) entry which is preliminary data.</text>
</comment>
<dbReference type="SMART" id="SM00448">
    <property type="entry name" value="REC"/>
    <property type="match status" value="1"/>
</dbReference>
<feature type="domain" description="Response regulatory" evidence="4">
    <location>
        <begin position="2"/>
        <end position="118"/>
    </location>
</feature>
<organism evidence="5">
    <name type="scientific">bioreactor metagenome</name>
    <dbReference type="NCBI Taxonomy" id="1076179"/>
    <lineage>
        <taxon>unclassified sequences</taxon>
        <taxon>metagenomes</taxon>
        <taxon>ecological metagenomes</taxon>
    </lineage>
</organism>
<dbReference type="Pfam" id="PF00196">
    <property type="entry name" value="GerE"/>
    <property type="match status" value="1"/>
</dbReference>
<keyword evidence="2" id="KW-0238">DNA-binding</keyword>